<evidence type="ECO:0000256" key="1">
    <source>
        <dbReference type="ARBA" id="ARBA00004370"/>
    </source>
</evidence>
<feature type="transmembrane region" description="Helical" evidence="9">
    <location>
        <begin position="39"/>
        <end position="60"/>
    </location>
</feature>
<evidence type="ECO:0000259" key="11">
    <source>
        <dbReference type="PROSITE" id="PS50857"/>
    </source>
</evidence>
<dbReference type="Pfam" id="PF00116">
    <property type="entry name" value="COX2"/>
    <property type="match status" value="1"/>
</dbReference>
<evidence type="ECO:0000256" key="8">
    <source>
        <dbReference type="ARBA" id="ARBA00047816"/>
    </source>
</evidence>
<keyword evidence="13" id="KW-1185">Reference proteome</keyword>
<evidence type="ECO:0000256" key="6">
    <source>
        <dbReference type="ARBA" id="ARBA00023008"/>
    </source>
</evidence>
<comment type="subcellular location">
    <subcellularLocation>
        <location evidence="1">Membrane</location>
    </subcellularLocation>
</comment>
<evidence type="ECO:0000256" key="10">
    <source>
        <dbReference type="SAM" id="SignalP"/>
    </source>
</evidence>
<feature type="signal peptide" evidence="10">
    <location>
        <begin position="1"/>
        <end position="23"/>
    </location>
</feature>
<comment type="similarity">
    <text evidence="2">Belongs to the cytochrome c oxidase subunit 2 family.</text>
</comment>
<evidence type="ECO:0000256" key="9">
    <source>
        <dbReference type="SAM" id="Phobius"/>
    </source>
</evidence>
<dbReference type="InterPro" id="IPR008972">
    <property type="entry name" value="Cupredoxin"/>
</dbReference>
<dbReference type="GO" id="GO:0016020">
    <property type="term" value="C:membrane"/>
    <property type="evidence" value="ECO:0007669"/>
    <property type="project" value="UniProtKB-SubCell"/>
</dbReference>
<dbReference type="RefSeq" id="WP_084005293.1">
    <property type="nucleotide sequence ID" value="NZ_MCGG01000025.1"/>
</dbReference>
<dbReference type="GO" id="GO:0005507">
    <property type="term" value="F:copper ion binding"/>
    <property type="evidence" value="ECO:0007669"/>
    <property type="project" value="InterPro"/>
</dbReference>
<evidence type="ECO:0000256" key="4">
    <source>
        <dbReference type="ARBA" id="ARBA00022723"/>
    </source>
</evidence>
<comment type="catalytic activity">
    <reaction evidence="8">
        <text>4 Fe(II)-[cytochrome c] + O2 + 8 H(+)(in) = 4 Fe(III)-[cytochrome c] + 2 H2O + 4 H(+)(out)</text>
        <dbReference type="Rhea" id="RHEA:11436"/>
        <dbReference type="Rhea" id="RHEA-COMP:10350"/>
        <dbReference type="Rhea" id="RHEA-COMP:14399"/>
        <dbReference type="ChEBI" id="CHEBI:15377"/>
        <dbReference type="ChEBI" id="CHEBI:15378"/>
        <dbReference type="ChEBI" id="CHEBI:15379"/>
        <dbReference type="ChEBI" id="CHEBI:29033"/>
        <dbReference type="ChEBI" id="CHEBI:29034"/>
        <dbReference type="EC" id="7.1.1.9"/>
    </reaction>
</comment>
<dbReference type="STRING" id="28181.BEN30_10255"/>
<dbReference type="PROSITE" id="PS00078">
    <property type="entry name" value="COX2"/>
    <property type="match status" value="1"/>
</dbReference>
<dbReference type="AlphaFoldDB" id="A0A1E5Q7K3"/>
<proteinExistence type="inferred from homology"/>
<feature type="chain" id="PRO_5009184107" description="Cytochrome oxidase subunit II copper A binding domain-containing protein" evidence="10">
    <location>
        <begin position="24"/>
        <end position="241"/>
    </location>
</feature>
<dbReference type="OrthoDB" id="9781261at2"/>
<evidence type="ECO:0000256" key="2">
    <source>
        <dbReference type="ARBA" id="ARBA00007866"/>
    </source>
</evidence>
<keyword evidence="6" id="KW-0186">Copper</keyword>
<dbReference type="GO" id="GO:0042773">
    <property type="term" value="P:ATP synthesis coupled electron transport"/>
    <property type="evidence" value="ECO:0007669"/>
    <property type="project" value="TreeGrafter"/>
</dbReference>
<dbReference type="GO" id="GO:0004129">
    <property type="term" value="F:cytochrome-c oxidase activity"/>
    <property type="evidence" value="ECO:0007669"/>
    <property type="project" value="UniProtKB-EC"/>
</dbReference>
<accession>A0A1E5Q7K3</accession>
<keyword evidence="7 9" id="KW-0472">Membrane</keyword>
<evidence type="ECO:0000256" key="3">
    <source>
        <dbReference type="ARBA" id="ARBA00022448"/>
    </source>
</evidence>
<dbReference type="SUPFAM" id="SSF49503">
    <property type="entry name" value="Cupredoxins"/>
    <property type="match status" value="1"/>
</dbReference>
<keyword evidence="3" id="KW-0813">Transport</keyword>
<comment type="caution">
    <text evidence="12">The sequence shown here is derived from an EMBL/GenBank/DDBJ whole genome shotgun (WGS) entry which is preliminary data.</text>
</comment>
<keyword evidence="9" id="KW-0812">Transmembrane</keyword>
<evidence type="ECO:0000256" key="5">
    <source>
        <dbReference type="ARBA" id="ARBA00022982"/>
    </source>
</evidence>
<dbReference type="InterPro" id="IPR045187">
    <property type="entry name" value="CcO_II"/>
</dbReference>
<organism evidence="12 13">
    <name type="scientific">Magnetovibrio blakemorei</name>
    <dbReference type="NCBI Taxonomy" id="28181"/>
    <lineage>
        <taxon>Bacteria</taxon>
        <taxon>Pseudomonadati</taxon>
        <taxon>Pseudomonadota</taxon>
        <taxon>Alphaproteobacteria</taxon>
        <taxon>Rhodospirillales</taxon>
        <taxon>Magnetovibrionaceae</taxon>
        <taxon>Magnetovibrio</taxon>
    </lineage>
</organism>
<name>A0A1E5Q7K3_9PROT</name>
<dbReference type="PANTHER" id="PTHR22888">
    <property type="entry name" value="CYTOCHROME C OXIDASE, SUBUNIT II"/>
    <property type="match status" value="1"/>
</dbReference>
<keyword evidence="5" id="KW-0249">Electron transport</keyword>
<evidence type="ECO:0000313" key="13">
    <source>
        <dbReference type="Proteomes" id="UP000095347"/>
    </source>
</evidence>
<dbReference type="PANTHER" id="PTHR22888:SF9">
    <property type="entry name" value="CYTOCHROME C OXIDASE SUBUNIT 2"/>
    <property type="match status" value="1"/>
</dbReference>
<gene>
    <name evidence="12" type="ORF">BEN30_10255</name>
</gene>
<dbReference type="EMBL" id="MCGG01000025">
    <property type="protein sequence ID" value="OEJ67149.1"/>
    <property type="molecule type" value="Genomic_DNA"/>
</dbReference>
<feature type="domain" description="Cytochrome oxidase subunit II copper A binding" evidence="11">
    <location>
        <begin position="115"/>
        <end position="236"/>
    </location>
</feature>
<dbReference type="InterPro" id="IPR002429">
    <property type="entry name" value="CcO_II-like_C"/>
</dbReference>
<sequence>MRKLLSAMTGLAGAALASGQALAQEIRNPAEEWEHLWDEVMMDITIIGVIMTIAAIVMLIKYRATSPDQVGTAKKLTTVQSISFALIPAAVFMADDFYLAANGWTVWNAYRRVPENAMEVKVTAYQWYFEFEYPDGTVADGLLGDDDLPKPILVPQGQPVVFRMYSEDVLHSFGLPYYRVKEDIMPGRITYVWINTEEAQTDAVLQCAEFCGENHSKMSNPIHVVPQDEFEAWLAKTAAEG</sequence>
<reference evidence="13" key="1">
    <citation type="submission" date="2016-07" db="EMBL/GenBank/DDBJ databases">
        <authorList>
            <person name="Florea S."/>
            <person name="Webb J.S."/>
            <person name="Jaromczyk J."/>
            <person name="Schardl C.L."/>
        </authorList>
    </citation>
    <scope>NUCLEOTIDE SEQUENCE [LARGE SCALE GENOMIC DNA]</scope>
    <source>
        <strain evidence="13">MV-1</strain>
    </source>
</reference>
<evidence type="ECO:0000313" key="12">
    <source>
        <dbReference type="EMBL" id="OEJ67149.1"/>
    </source>
</evidence>
<evidence type="ECO:0000256" key="7">
    <source>
        <dbReference type="ARBA" id="ARBA00023136"/>
    </source>
</evidence>
<dbReference type="Proteomes" id="UP000095347">
    <property type="component" value="Unassembled WGS sequence"/>
</dbReference>
<keyword evidence="10" id="KW-0732">Signal</keyword>
<dbReference type="Gene3D" id="2.60.40.420">
    <property type="entry name" value="Cupredoxins - blue copper proteins"/>
    <property type="match status" value="1"/>
</dbReference>
<protein>
    <recommendedName>
        <fullName evidence="11">Cytochrome oxidase subunit II copper A binding domain-containing protein</fullName>
    </recommendedName>
</protein>
<dbReference type="PROSITE" id="PS50857">
    <property type="entry name" value="COX2_CUA"/>
    <property type="match status" value="1"/>
</dbReference>
<dbReference type="InterPro" id="IPR001505">
    <property type="entry name" value="Copper_CuA"/>
</dbReference>
<keyword evidence="4" id="KW-0479">Metal-binding</keyword>
<keyword evidence="9" id="KW-1133">Transmembrane helix</keyword>